<protein>
    <submittedName>
        <fullName evidence="2">COG3650 family protein</fullName>
    </submittedName>
</protein>
<organism evidence="2 3">
    <name type="scientific">Brevundimonas balnearis</name>
    <dbReference type="NCBI Taxonomy" id="1572858"/>
    <lineage>
        <taxon>Bacteria</taxon>
        <taxon>Pseudomonadati</taxon>
        <taxon>Pseudomonadota</taxon>
        <taxon>Alphaproteobacteria</taxon>
        <taxon>Caulobacterales</taxon>
        <taxon>Caulobacteraceae</taxon>
        <taxon>Brevundimonas</taxon>
    </lineage>
</organism>
<feature type="chain" id="PRO_5046673775" evidence="1">
    <location>
        <begin position="24"/>
        <end position="148"/>
    </location>
</feature>
<dbReference type="RefSeq" id="WP_376835779.1">
    <property type="nucleotide sequence ID" value="NZ_JBHLSW010000005.1"/>
</dbReference>
<keyword evidence="3" id="KW-1185">Reference proteome</keyword>
<reference evidence="2 3" key="1">
    <citation type="submission" date="2024-09" db="EMBL/GenBank/DDBJ databases">
        <authorList>
            <person name="Sun Q."/>
            <person name="Mori K."/>
        </authorList>
    </citation>
    <scope>NUCLEOTIDE SEQUENCE [LARGE SCALE GENOMIC DNA]</scope>
    <source>
        <strain evidence="2 3">NCAIM B.02621</strain>
    </source>
</reference>
<evidence type="ECO:0000313" key="3">
    <source>
        <dbReference type="Proteomes" id="UP001589906"/>
    </source>
</evidence>
<sequence length="148" mass="15281">MRSSILCALALALAACDSQPEVAAGPPAGAPEPSPAVLGDIDLNQPIRALGTEPFWGVDVTPGALTLTGVDIPEQRFETDGPEVMGTTAVWRGTDGQGQDLTLTLIATECSDGMSDRLYPLTARIEAGERELTGCADLTSRILSGEGA</sequence>
<accession>A0ABV6R2G2</accession>
<evidence type="ECO:0000256" key="1">
    <source>
        <dbReference type="SAM" id="SignalP"/>
    </source>
</evidence>
<keyword evidence="1" id="KW-0732">Signal</keyword>
<dbReference type="Proteomes" id="UP001589906">
    <property type="component" value="Unassembled WGS sequence"/>
</dbReference>
<name>A0ABV6R2G2_9CAUL</name>
<comment type="caution">
    <text evidence="2">The sequence shown here is derived from an EMBL/GenBank/DDBJ whole genome shotgun (WGS) entry which is preliminary data.</text>
</comment>
<feature type="signal peptide" evidence="1">
    <location>
        <begin position="1"/>
        <end position="23"/>
    </location>
</feature>
<evidence type="ECO:0000313" key="2">
    <source>
        <dbReference type="EMBL" id="MFC0633811.1"/>
    </source>
</evidence>
<proteinExistence type="predicted"/>
<dbReference type="PROSITE" id="PS51257">
    <property type="entry name" value="PROKAR_LIPOPROTEIN"/>
    <property type="match status" value="1"/>
</dbReference>
<gene>
    <name evidence="2" type="ORF">ACFFGE_07945</name>
</gene>
<dbReference type="EMBL" id="JBHLSW010000005">
    <property type="protein sequence ID" value="MFC0633811.1"/>
    <property type="molecule type" value="Genomic_DNA"/>
</dbReference>